<dbReference type="GO" id="GO:0008270">
    <property type="term" value="F:zinc ion binding"/>
    <property type="evidence" value="ECO:0007669"/>
    <property type="project" value="UniProtKB-KW"/>
</dbReference>
<keyword evidence="5" id="KW-1185">Reference proteome</keyword>
<protein>
    <recommendedName>
        <fullName evidence="3">SWIM-type domain-containing protein</fullName>
    </recommendedName>
</protein>
<sequence>MLQIDVSNILDEHWCDVIDYTNDKPILNNSIRIVRTNPDNWKFSKCTCYDYFKTWMCKHILVIAIANNQIYIPEKYFDSEIGSKPKPEAYNSKRKEDKCPKKEK</sequence>
<dbReference type="EMBL" id="REGN01003622">
    <property type="protein sequence ID" value="RNA21708.1"/>
    <property type="molecule type" value="Genomic_DNA"/>
</dbReference>
<dbReference type="InterPro" id="IPR007527">
    <property type="entry name" value="Znf_SWIM"/>
</dbReference>
<keyword evidence="1" id="KW-0863">Zinc-finger</keyword>
<gene>
    <name evidence="4" type="ORF">BpHYR1_001379</name>
</gene>
<evidence type="ECO:0000313" key="5">
    <source>
        <dbReference type="Proteomes" id="UP000276133"/>
    </source>
</evidence>
<dbReference type="AlphaFoldDB" id="A0A3M7REM3"/>
<evidence type="ECO:0000256" key="1">
    <source>
        <dbReference type="PROSITE-ProRule" id="PRU00325"/>
    </source>
</evidence>
<evidence type="ECO:0000313" key="4">
    <source>
        <dbReference type="EMBL" id="RNA21708.1"/>
    </source>
</evidence>
<name>A0A3M7REM3_BRAPC</name>
<dbReference type="PROSITE" id="PS50966">
    <property type="entry name" value="ZF_SWIM"/>
    <property type="match status" value="1"/>
</dbReference>
<reference evidence="4 5" key="1">
    <citation type="journal article" date="2018" name="Sci. Rep.">
        <title>Genomic signatures of local adaptation to the degree of environmental predictability in rotifers.</title>
        <authorList>
            <person name="Franch-Gras L."/>
            <person name="Hahn C."/>
            <person name="Garcia-Roger E.M."/>
            <person name="Carmona M.J."/>
            <person name="Serra M."/>
            <person name="Gomez A."/>
        </authorList>
    </citation>
    <scope>NUCLEOTIDE SEQUENCE [LARGE SCALE GENOMIC DNA]</scope>
    <source>
        <strain evidence="4">HYR1</strain>
    </source>
</reference>
<proteinExistence type="predicted"/>
<organism evidence="4 5">
    <name type="scientific">Brachionus plicatilis</name>
    <name type="common">Marine rotifer</name>
    <name type="synonym">Brachionus muelleri</name>
    <dbReference type="NCBI Taxonomy" id="10195"/>
    <lineage>
        <taxon>Eukaryota</taxon>
        <taxon>Metazoa</taxon>
        <taxon>Spiralia</taxon>
        <taxon>Gnathifera</taxon>
        <taxon>Rotifera</taxon>
        <taxon>Eurotatoria</taxon>
        <taxon>Monogononta</taxon>
        <taxon>Pseudotrocha</taxon>
        <taxon>Ploima</taxon>
        <taxon>Brachionidae</taxon>
        <taxon>Brachionus</taxon>
    </lineage>
</organism>
<feature type="region of interest" description="Disordered" evidence="2">
    <location>
        <begin position="82"/>
        <end position="104"/>
    </location>
</feature>
<evidence type="ECO:0000259" key="3">
    <source>
        <dbReference type="PROSITE" id="PS50966"/>
    </source>
</evidence>
<comment type="caution">
    <text evidence="4">The sequence shown here is derived from an EMBL/GenBank/DDBJ whole genome shotgun (WGS) entry which is preliminary data.</text>
</comment>
<dbReference type="Proteomes" id="UP000276133">
    <property type="component" value="Unassembled WGS sequence"/>
</dbReference>
<keyword evidence="1" id="KW-0479">Metal-binding</keyword>
<evidence type="ECO:0000256" key="2">
    <source>
        <dbReference type="SAM" id="MobiDB-lite"/>
    </source>
</evidence>
<keyword evidence="1" id="KW-0862">Zinc</keyword>
<feature type="domain" description="SWIM-type" evidence="3">
    <location>
        <begin position="31"/>
        <end position="68"/>
    </location>
</feature>
<accession>A0A3M7REM3</accession>
<dbReference type="OrthoDB" id="10169760at2759"/>